<evidence type="ECO:0000256" key="1">
    <source>
        <dbReference type="ARBA" id="ARBA00009437"/>
    </source>
</evidence>
<dbReference type="Proteomes" id="UP000587524">
    <property type="component" value="Unassembled WGS sequence"/>
</dbReference>
<name>A0ABR6CHZ8_9HYPH</name>
<keyword evidence="3 6" id="KW-0238">DNA-binding</keyword>
<dbReference type="PANTHER" id="PTHR30126:SF98">
    <property type="entry name" value="HTH-TYPE TRANSCRIPTIONAL ACTIVATOR BAUR"/>
    <property type="match status" value="1"/>
</dbReference>
<keyword evidence="4" id="KW-0804">Transcription</keyword>
<dbReference type="Pfam" id="PF03466">
    <property type="entry name" value="LysR_substrate"/>
    <property type="match status" value="1"/>
</dbReference>
<dbReference type="InterPro" id="IPR000847">
    <property type="entry name" value="LysR_HTH_N"/>
</dbReference>
<keyword evidence="7" id="KW-1185">Reference proteome</keyword>
<dbReference type="GO" id="GO:0003677">
    <property type="term" value="F:DNA binding"/>
    <property type="evidence" value="ECO:0007669"/>
    <property type="project" value="UniProtKB-KW"/>
</dbReference>
<dbReference type="CDD" id="cd05466">
    <property type="entry name" value="PBP2_LTTR_substrate"/>
    <property type="match status" value="1"/>
</dbReference>
<dbReference type="Pfam" id="PF00126">
    <property type="entry name" value="HTH_1"/>
    <property type="match status" value="1"/>
</dbReference>
<dbReference type="Gene3D" id="3.40.190.290">
    <property type="match status" value="1"/>
</dbReference>
<accession>A0ABR6CHZ8</accession>
<reference evidence="6 7" key="1">
    <citation type="submission" date="2020-08" db="EMBL/GenBank/DDBJ databases">
        <title>Genomic Encyclopedia of Type Strains, Phase IV (KMG-IV): sequencing the most valuable type-strain genomes for metagenomic binning, comparative biology and taxonomic classification.</title>
        <authorList>
            <person name="Goeker M."/>
        </authorList>
    </citation>
    <scope>NUCLEOTIDE SEQUENCE [LARGE SCALE GENOMIC DNA]</scope>
    <source>
        <strain evidence="6 7">DSM 17455</strain>
    </source>
</reference>
<evidence type="ECO:0000256" key="3">
    <source>
        <dbReference type="ARBA" id="ARBA00023125"/>
    </source>
</evidence>
<dbReference type="InterPro" id="IPR036390">
    <property type="entry name" value="WH_DNA-bd_sf"/>
</dbReference>
<dbReference type="PROSITE" id="PS50931">
    <property type="entry name" value="HTH_LYSR"/>
    <property type="match status" value="1"/>
</dbReference>
<dbReference type="Gene3D" id="1.10.10.10">
    <property type="entry name" value="Winged helix-like DNA-binding domain superfamily/Winged helix DNA-binding domain"/>
    <property type="match status" value="1"/>
</dbReference>
<organism evidence="6 7">
    <name type="scientific">Aminobacter ciceronei</name>
    <dbReference type="NCBI Taxonomy" id="150723"/>
    <lineage>
        <taxon>Bacteria</taxon>
        <taxon>Pseudomonadati</taxon>
        <taxon>Pseudomonadota</taxon>
        <taxon>Alphaproteobacteria</taxon>
        <taxon>Hyphomicrobiales</taxon>
        <taxon>Phyllobacteriaceae</taxon>
        <taxon>Aminobacter</taxon>
    </lineage>
</organism>
<sequence length="302" mass="33593">MTSIDDFARDLDWNLLKIFHEIVQAGGVTKATDRILLKQSAISLALQRLEGRIGTVLCRRGSAGFELTAEGILLAELCAPMMRAVREIPSLASEASSEIHGNLSIGLISNFVSGTLDMAIALFHTRFPNVELVVSTMASAHVAGSVMRSEIDIGVAPSRIMRPELRYRFLSNELHRPYCGIHHRLFGEKFDDPLALADERFILTGSDEPDELRAFRLQYGLGQKISAVSEHLEEARRFALLGIGLCFLPESYASADEANRRLWPLLPRQMAPSVGVYVIDKPSFPELARRDRLREDFIACLS</sequence>
<dbReference type="SUPFAM" id="SSF46785">
    <property type="entry name" value="Winged helix' DNA-binding domain"/>
    <property type="match status" value="1"/>
</dbReference>
<dbReference type="InterPro" id="IPR036388">
    <property type="entry name" value="WH-like_DNA-bd_sf"/>
</dbReference>
<dbReference type="InterPro" id="IPR005119">
    <property type="entry name" value="LysR_subst-bd"/>
</dbReference>
<dbReference type="RefSeq" id="WP_154387362.1">
    <property type="nucleotide sequence ID" value="NZ_JACJHY010000078.1"/>
</dbReference>
<feature type="domain" description="HTH lysR-type" evidence="5">
    <location>
        <begin position="11"/>
        <end position="68"/>
    </location>
</feature>
<evidence type="ECO:0000259" key="5">
    <source>
        <dbReference type="PROSITE" id="PS50931"/>
    </source>
</evidence>
<dbReference type="EMBL" id="JACJHZ010000079">
    <property type="protein sequence ID" value="MBA9024664.1"/>
    <property type="molecule type" value="Genomic_DNA"/>
</dbReference>
<dbReference type="SUPFAM" id="SSF53850">
    <property type="entry name" value="Periplasmic binding protein-like II"/>
    <property type="match status" value="1"/>
</dbReference>
<comment type="similarity">
    <text evidence="1">Belongs to the LysR transcriptional regulatory family.</text>
</comment>
<dbReference type="PANTHER" id="PTHR30126">
    <property type="entry name" value="HTH-TYPE TRANSCRIPTIONAL REGULATOR"/>
    <property type="match status" value="1"/>
</dbReference>
<protein>
    <submittedName>
        <fullName evidence="6">DNA-binding transcriptional LysR family regulator</fullName>
    </submittedName>
</protein>
<keyword evidence="2" id="KW-0805">Transcription regulation</keyword>
<evidence type="ECO:0000256" key="2">
    <source>
        <dbReference type="ARBA" id="ARBA00023015"/>
    </source>
</evidence>
<comment type="caution">
    <text evidence="6">The sequence shown here is derived from an EMBL/GenBank/DDBJ whole genome shotgun (WGS) entry which is preliminary data.</text>
</comment>
<evidence type="ECO:0000313" key="7">
    <source>
        <dbReference type="Proteomes" id="UP000587524"/>
    </source>
</evidence>
<evidence type="ECO:0000313" key="6">
    <source>
        <dbReference type="EMBL" id="MBA9024664.1"/>
    </source>
</evidence>
<gene>
    <name evidence="6" type="ORF">HNQ97_006705</name>
</gene>
<evidence type="ECO:0000256" key="4">
    <source>
        <dbReference type="ARBA" id="ARBA00023163"/>
    </source>
</evidence>
<proteinExistence type="inferred from homology"/>